<dbReference type="InterPro" id="IPR016195">
    <property type="entry name" value="Pol/histidinol_Pase-like"/>
</dbReference>
<proteinExistence type="predicted"/>
<feature type="domain" description="Polymerase/histidinol phosphatase N-terminal" evidence="1">
    <location>
        <begin position="10"/>
        <end position="75"/>
    </location>
</feature>
<name>A0A4R4FEF8_9FIRM</name>
<dbReference type="EMBL" id="SMMX01000011">
    <property type="protein sequence ID" value="TDA21123.1"/>
    <property type="molecule type" value="Genomic_DNA"/>
</dbReference>
<dbReference type="PANTHER" id="PTHR42924">
    <property type="entry name" value="EXONUCLEASE"/>
    <property type="match status" value="1"/>
</dbReference>
<dbReference type="PANTHER" id="PTHR42924:SF3">
    <property type="entry name" value="POLYMERASE_HISTIDINOL PHOSPHATASE N-TERMINAL DOMAIN-CONTAINING PROTEIN"/>
    <property type="match status" value="1"/>
</dbReference>
<protein>
    <submittedName>
        <fullName evidence="2">PHP domain-containing protein</fullName>
    </submittedName>
</protein>
<keyword evidence="3" id="KW-1185">Reference proteome</keyword>
<organism evidence="2 3">
    <name type="scientific">Extibacter muris</name>
    <dbReference type="NCBI Taxonomy" id="1796622"/>
    <lineage>
        <taxon>Bacteria</taxon>
        <taxon>Bacillati</taxon>
        <taxon>Bacillota</taxon>
        <taxon>Clostridia</taxon>
        <taxon>Lachnospirales</taxon>
        <taxon>Lachnospiraceae</taxon>
        <taxon>Extibacter</taxon>
    </lineage>
</organism>
<dbReference type="AlphaFoldDB" id="A0A4R4FEF8"/>
<dbReference type="GO" id="GO:0004534">
    <property type="term" value="F:5'-3' RNA exonuclease activity"/>
    <property type="evidence" value="ECO:0007669"/>
    <property type="project" value="TreeGrafter"/>
</dbReference>
<reference evidence="2 3" key="1">
    <citation type="journal article" date="2016" name="Nat. Microbiol.">
        <title>The Mouse Intestinal Bacterial Collection (miBC) provides host-specific insight into cultured diversity and functional potential of the gut microbiota.</title>
        <authorList>
            <person name="Lagkouvardos I."/>
            <person name="Pukall R."/>
            <person name="Abt B."/>
            <person name="Foesel B.U."/>
            <person name="Meier-Kolthoff J.P."/>
            <person name="Kumar N."/>
            <person name="Bresciani A."/>
            <person name="Martinez I."/>
            <person name="Just S."/>
            <person name="Ziegler C."/>
            <person name="Brugiroux S."/>
            <person name="Garzetti D."/>
            <person name="Wenning M."/>
            <person name="Bui T.P."/>
            <person name="Wang J."/>
            <person name="Hugenholtz F."/>
            <person name="Plugge C.M."/>
            <person name="Peterson D.A."/>
            <person name="Hornef M.W."/>
            <person name="Baines J.F."/>
            <person name="Smidt H."/>
            <person name="Walter J."/>
            <person name="Kristiansen K."/>
            <person name="Nielsen H.B."/>
            <person name="Haller D."/>
            <person name="Overmann J."/>
            <person name="Stecher B."/>
            <person name="Clavel T."/>
        </authorList>
    </citation>
    <scope>NUCLEOTIDE SEQUENCE [LARGE SCALE GENOMIC DNA]</scope>
    <source>
        <strain evidence="2 3">DSM 28560</strain>
    </source>
</reference>
<dbReference type="RefSeq" id="WP_132278752.1">
    <property type="nucleotide sequence ID" value="NZ_JAOBST010000018.1"/>
</dbReference>
<dbReference type="CDD" id="cd07438">
    <property type="entry name" value="PHP_HisPPase_AMP"/>
    <property type="match status" value="1"/>
</dbReference>
<dbReference type="SMART" id="SM00481">
    <property type="entry name" value="POLIIIAc"/>
    <property type="match status" value="1"/>
</dbReference>
<dbReference type="InterPro" id="IPR004013">
    <property type="entry name" value="PHP_dom"/>
</dbReference>
<evidence type="ECO:0000259" key="1">
    <source>
        <dbReference type="SMART" id="SM00481"/>
    </source>
</evidence>
<sequence length="288" mass="31449">MNNRMGRIAGDLHVHTVCSDSSASVEYVLDYAERIGLAYISVTDHDTLAGSGRALKLARPGGVKVIPGAEISARDERTGRNVHMLCYYPKDEAGLQSFLDETLARRRQQKLEMALKISRLYPGFTVEAVEDLSGESGAVYECHLMQVLCNLGYTNTAIGPLMEELISSRGSCYVRGSYPSVDKVAEIIKDVGGIAVIAHPEQFDSFDLAEDFARRGLIQGVEVWHPRNSAAARVRLREMAGKYRLLETGGSDFHGQYAKRPNPLGACGCTLEQIERLSTLLARAGAAV</sequence>
<gene>
    <name evidence="2" type="ORF">E1963_13290</name>
</gene>
<comment type="caution">
    <text evidence="2">The sequence shown here is derived from an EMBL/GenBank/DDBJ whole genome shotgun (WGS) entry which is preliminary data.</text>
</comment>
<dbReference type="InterPro" id="IPR052018">
    <property type="entry name" value="PHP_domain"/>
</dbReference>
<dbReference type="InterPro" id="IPR003141">
    <property type="entry name" value="Pol/His_phosphatase_N"/>
</dbReference>
<dbReference type="GO" id="GO:0035312">
    <property type="term" value="F:5'-3' DNA exonuclease activity"/>
    <property type="evidence" value="ECO:0007669"/>
    <property type="project" value="TreeGrafter"/>
</dbReference>
<accession>A0A4R4FEF8</accession>
<evidence type="ECO:0000313" key="3">
    <source>
        <dbReference type="Proteomes" id="UP000295710"/>
    </source>
</evidence>
<dbReference type="Gene3D" id="3.20.20.140">
    <property type="entry name" value="Metal-dependent hydrolases"/>
    <property type="match status" value="1"/>
</dbReference>
<dbReference type="Proteomes" id="UP000295710">
    <property type="component" value="Unassembled WGS sequence"/>
</dbReference>
<dbReference type="Gene3D" id="1.10.150.650">
    <property type="match status" value="1"/>
</dbReference>
<evidence type="ECO:0000313" key="2">
    <source>
        <dbReference type="EMBL" id="TDA21123.1"/>
    </source>
</evidence>
<dbReference type="SUPFAM" id="SSF89550">
    <property type="entry name" value="PHP domain-like"/>
    <property type="match status" value="1"/>
</dbReference>
<dbReference type="Pfam" id="PF02811">
    <property type="entry name" value="PHP"/>
    <property type="match status" value="1"/>
</dbReference>